<evidence type="ECO:0000313" key="2">
    <source>
        <dbReference type="Proteomes" id="UP000777265"/>
    </source>
</evidence>
<comment type="caution">
    <text evidence="1">The sequence shown here is derived from an EMBL/GenBank/DDBJ whole genome shotgun (WGS) entry which is preliminary data.</text>
</comment>
<reference evidence="1" key="1">
    <citation type="journal article" date="2020" name="Biotechnol. Biofuels">
        <title>New insights from the biogas microbiome by comprehensive genome-resolved metagenomics of nearly 1600 species originating from multiple anaerobic digesters.</title>
        <authorList>
            <person name="Campanaro S."/>
            <person name="Treu L."/>
            <person name="Rodriguez-R L.M."/>
            <person name="Kovalovszki A."/>
            <person name="Ziels R.M."/>
            <person name="Maus I."/>
            <person name="Zhu X."/>
            <person name="Kougias P.G."/>
            <person name="Basile A."/>
            <person name="Luo G."/>
            <person name="Schluter A."/>
            <person name="Konstantinidis K.T."/>
            <person name="Angelidaki I."/>
        </authorList>
    </citation>
    <scope>NUCLEOTIDE SEQUENCE</scope>
    <source>
        <strain evidence="1">AS06rmzACSIP_7</strain>
    </source>
</reference>
<organism evidence="1 2">
    <name type="scientific">Syntrophorhabdus aromaticivorans</name>
    <dbReference type="NCBI Taxonomy" id="328301"/>
    <lineage>
        <taxon>Bacteria</taxon>
        <taxon>Pseudomonadati</taxon>
        <taxon>Thermodesulfobacteriota</taxon>
        <taxon>Syntrophorhabdia</taxon>
        <taxon>Syntrophorhabdales</taxon>
        <taxon>Syntrophorhabdaceae</taxon>
        <taxon>Syntrophorhabdus</taxon>
    </lineage>
</organism>
<dbReference type="Proteomes" id="UP000777265">
    <property type="component" value="Unassembled WGS sequence"/>
</dbReference>
<protein>
    <submittedName>
        <fullName evidence="1">Uncharacterized protein</fullName>
    </submittedName>
</protein>
<sequence>MFYEKILTYISLTEADENARYKSWDHCHTFFLEHKDYPEAKDLLSLHLAFYLASWGMLRGNAFLLQKDYRVHLPVVDILLDSHYSQLWNCSAELLRQAETLSLILECAQRIRSAYRNKTKFVNGKESSGAVASDTLVTKILLGTFGCTPAYDRYFCSGIVAVGLRPSSFGKGSLAALANLYMTHPDFAKAEETLRSKGFDYSPAKILDMCFWQIGYDLESTPDLVRLEIPKEANPVGEGHIVSAVGEAPVGTDAERVREYIHQQIQQSGLAGIPTIDLVAKEIGRALQMNNRYPTICNAMYRLMGPGDAVIYAPKSGKSSLVRIRYNTRR</sequence>
<evidence type="ECO:0000313" key="1">
    <source>
        <dbReference type="EMBL" id="NLW36313.1"/>
    </source>
</evidence>
<accession>A0A971M5B1</accession>
<dbReference type="EMBL" id="JAAYEE010000234">
    <property type="protein sequence ID" value="NLW36313.1"/>
    <property type="molecule type" value="Genomic_DNA"/>
</dbReference>
<name>A0A971M5B1_9BACT</name>
<dbReference type="AlphaFoldDB" id="A0A971M5B1"/>
<gene>
    <name evidence="1" type="ORF">GXY80_12690</name>
</gene>
<reference evidence="1" key="2">
    <citation type="submission" date="2020-01" db="EMBL/GenBank/DDBJ databases">
        <authorList>
            <person name="Campanaro S."/>
        </authorList>
    </citation>
    <scope>NUCLEOTIDE SEQUENCE</scope>
    <source>
        <strain evidence="1">AS06rmzACSIP_7</strain>
    </source>
</reference>
<proteinExistence type="predicted"/>